<keyword evidence="7" id="KW-0560">Oxidoreductase</keyword>
<feature type="domain" description="VOC" evidence="6">
    <location>
        <begin position="16"/>
        <end position="152"/>
    </location>
</feature>
<keyword evidence="4 5" id="KW-0408">Iron</keyword>
<dbReference type="GO" id="GO:0046872">
    <property type="term" value="F:metal ion binding"/>
    <property type="evidence" value="ECO:0007669"/>
    <property type="project" value="UniProtKB-KW"/>
</dbReference>
<accession>A0A177HEW4</accession>
<keyword evidence="8" id="KW-1185">Reference proteome</keyword>
<keyword evidence="7" id="KW-0670">Pyruvate</keyword>
<dbReference type="CDD" id="cd07250">
    <property type="entry name" value="HPPD_C_like"/>
    <property type="match status" value="1"/>
</dbReference>
<evidence type="ECO:0000256" key="2">
    <source>
        <dbReference type="ARBA" id="ARBA00022723"/>
    </source>
</evidence>
<organism evidence="7 8">
    <name type="scientific">Streptomyces jeddahensis</name>
    <dbReference type="NCBI Taxonomy" id="1716141"/>
    <lineage>
        <taxon>Bacteria</taxon>
        <taxon>Bacillati</taxon>
        <taxon>Actinomycetota</taxon>
        <taxon>Actinomycetes</taxon>
        <taxon>Kitasatosporales</taxon>
        <taxon>Streptomycetaceae</taxon>
        <taxon>Streptomyces</taxon>
    </lineage>
</organism>
<reference evidence="7 8" key="1">
    <citation type="submission" date="2015-12" db="EMBL/GenBank/DDBJ databases">
        <title>Genome sequence of Streptomyces sp. G25.</title>
        <authorList>
            <person name="Poehlein A."/>
            <person name="Roettig A."/>
            <person name="Hiessl S."/>
            <person name="Hauschild P."/>
            <person name="Schauer J."/>
            <person name="Madkour M.H."/>
            <person name="Al-Ansari A.M."/>
            <person name="Almakishah N.H."/>
            <person name="Steinbuechel A."/>
            <person name="Daniel R."/>
        </authorList>
    </citation>
    <scope>NUCLEOTIDE SEQUENCE [LARGE SCALE GENOMIC DNA]</scope>
    <source>
        <strain evidence="8">G25(2015)</strain>
    </source>
</reference>
<dbReference type="Pfam" id="PF14696">
    <property type="entry name" value="Glyoxalase_5"/>
    <property type="match status" value="1"/>
</dbReference>
<feature type="binding site" evidence="5">
    <location>
        <position position="235"/>
    </location>
    <ligand>
        <name>Fe cation</name>
        <dbReference type="ChEBI" id="CHEBI:24875"/>
    </ligand>
</feature>
<dbReference type="Proteomes" id="UP000077381">
    <property type="component" value="Unassembled WGS sequence"/>
</dbReference>
<dbReference type="EC" id="1.13.11.27" evidence="7"/>
<name>A0A177HEW4_9ACTN</name>
<proteinExistence type="inferred from homology"/>
<comment type="caution">
    <text evidence="7">The sequence shown here is derived from an EMBL/GenBank/DDBJ whole genome shotgun (WGS) entry which is preliminary data.</text>
</comment>
<dbReference type="InterPro" id="IPR037523">
    <property type="entry name" value="VOC_core"/>
</dbReference>
<dbReference type="NCBIfam" id="TIGR01263">
    <property type="entry name" value="4HPPD"/>
    <property type="match status" value="1"/>
</dbReference>
<evidence type="ECO:0000313" key="7">
    <source>
        <dbReference type="EMBL" id="OAH09472.1"/>
    </source>
</evidence>
<dbReference type="GO" id="GO:0006572">
    <property type="term" value="P:L-tyrosine catabolic process"/>
    <property type="evidence" value="ECO:0007669"/>
    <property type="project" value="TreeGrafter"/>
</dbReference>
<dbReference type="InterPro" id="IPR004360">
    <property type="entry name" value="Glyas_Fos-R_dOase_dom"/>
</dbReference>
<dbReference type="PROSITE" id="PS51819">
    <property type="entry name" value="VOC"/>
    <property type="match status" value="2"/>
</dbReference>
<keyword evidence="2 5" id="KW-0479">Metal-binding</keyword>
<evidence type="ECO:0000256" key="5">
    <source>
        <dbReference type="PIRSR" id="PIRSR009283-1"/>
    </source>
</evidence>
<keyword evidence="7" id="KW-0223">Dioxygenase</keyword>
<evidence type="ECO:0000256" key="3">
    <source>
        <dbReference type="ARBA" id="ARBA00022737"/>
    </source>
</evidence>
<dbReference type="PANTHER" id="PTHR11959:SF1">
    <property type="entry name" value="4-HYDROXYPHENYLPYRUVATE DIOXYGENASE"/>
    <property type="match status" value="1"/>
</dbReference>
<feature type="binding site" evidence="5">
    <location>
        <position position="314"/>
    </location>
    <ligand>
        <name>Fe cation</name>
        <dbReference type="ChEBI" id="CHEBI:24875"/>
    </ligand>
</feature>
<dbReference type="InterPro" id="IPR029068">
    <property type="entry name" value="Glyas_Bleomycin-R_OHBP_Dase"/>
</dbReference>
<dbReference type="InterPro" id="IPR005956">
    <property type="entry name" value="4OHPhenylPyrv_dOase"/>
</dbReference>
<dbReference type="EMBL" id="LOHS01000200">
    <property type="protein sequence ID" value="OAH09472.1"/>
    <property type="molecule type" value="Genomic_DNA"/>
</dbReference>
<dbReference type="PANTHER" id="PTHR11959">
    <property type="entry name" value="4-HYDROXYPHENYLPYRUVATE DIOXYGENASE"/>
    <property type="match status" value="1"/>
</dbReference>
<comment type="similarity">
    <text evidence="1">Belongs to the 4HPPD family.</text>
</comment>
<evidence type="ECO:0000313" key="8">
    <source>
        <dbReference type="Proteomes" id="UP000077381"/>
    </source>
</evidence>
<evidence type="ECO:0000256" key="4">
    <source>
        <dbReference type="ARBA" id="ARBA00023004"/>
    </source>
</evidence>
<dbReference type="PATRIC" id="fig|1716141.3.peg.7763"/>
<dbReference type="SUPFAM" id="SSF54593">
    <property type="entry name" value="Glyoxalase/Bleomycin resistance protein/Dihydroxybiphenyl dioxygenase"/>
    <property type="match status" value="1"/>
</dbReference>
<evidence type="ECO:0000256" key="1">
    <source>
        <dbReference type="ARBA" id="ARBA00005877"/>
    </source>
</evidence>
<dbReference type="AlphaFoldDB" id="A0A177HEW4"/>
<dbReference type="PIRSF" id="PIRSF009283">
    <property type="entry name" value="HPP_dOase"/>
    <property type="match status" value="1"/>
</dbReference>
<feature type="binding site" evidence="5">
    <location>
        <position position="155"/>
    </location>
    <ligand>
        <name>Fe cation</name>
        <dbReference type="ChEBI" id="CHEBI:24875"/>
    </ligand>
</feature>
<feature type="domain" description="VOC" evidence="6">
    <location>
        <begin position="152"/>
        <end position="303"/>
    </location>
</feature>
<dbReference type="Gene3D" id="3.10.180.10">
    <property type="entry name" value="2,3-Dihydroxybiphenyl 1,2-Dioxygenase, domain 1"/>
    <property type="match status" value="2"/>
</dbReference>
<sequence length="346" mass="37960">MTVQTSATTGHDSIRGLGYLDLVAADAAQAVAILTQRYGFTPAGESDSARRGEVTYVLRRGEAVLLVSGAQEPGAHADAFVAEHGTRVRDIAFLVHDADRAWKKALAHGAEPGDSGEARHSISVFGAYEHTFVESPPLEETPPGATEERHGHVDHLALAVPYGKLDEWTDFYVEVLSFEVLMKETTDTGRSSMRSTVVREPDSGVTFTLVEPGAAEGDDQISEFLRHNAGPGIQHIAFGTRDIVASVDDWTGNGVRFLPVPDRYYSTLSSRVPALRAEVDRLRSRSILADRDEKGELLQIFTAPVFERPTLFFELIERRRQSSGFGAGNIKALFQAVEDEQRRRGR</sequence>
<dbReference type="RefSeq" id="WP_157902987.1">
    <property type="nucleotide sequence ID" value="NZ_LOHS01000200.1"/>
</dbReference>
<dbReference type="GO" id="GO:0003868">
    <property type="term" value="F:4-hydroxyphenylpyruvate dioxygenase activity"/>
    <property type="evidence" value="ECO:0007669"/>
    <property type="project" value="UniProtKB-EC"/>
</dbReference>
<keyword evidence="3" id="KW-0677">Repeat</keyword>
<gene>
    <name evidence="7" type="primary">hpd_3</name>
    <name evidence="7" type="ORF">STSP_73250</name>
</gene>
<protein>
    <submittedName>
        <fullName evidence="7">4-hydroxyphenylpyruvate dioxygenase</fullName>
        <ecNumber evidence="7">1.13.11.27</ecNumber>
    </submittedName>
</protein>
<evidence type="ECO:0000259" key="6">
    <source>
        <dbReference type="PROSITE" id="PS51819"/>
    </source>
</evidence>
<comment type="cofactor">
    <cofactor evidence="5">
        <name>Fe cation</name>
        <dbReference type="ChEBI" id="CHEBI:24875"/>
    </cofactor>
    <text evidence="5">Binds 1 Fe cation per subunit.</text>
</comment>
<dbReference type="OrthoDB" id="9780241at2"/>
<dbReference type="InterPro" id="IPR041735">
    <property type="entry name" value="4OHPhenylPyrv_dOase_C"/>
</dbReference>
<dbReference type="Pfam" id="PF00903">
    <property type="entry name" value="Glyoxalase"/>
    <property type="match status" value="1"/>
</dbReference>
<dbReference type="STRING" id="1716141.STSP_73250"/>